<dbReference type="InterPro" id="IPR001878">
    <property type="entry name" value="Znf_CCHC"/>
</dbReference>
<feature type="compositionally biased region" description="Polar residues" evidence="2">
    <location>
        <begin position="383"/>
        <end position="400"/>
    </location>
</feature>
<reference evidence="4" key="1">
    <citation type="submission" date="2019-12" db="EMBL/GenBank/DDBJ databases">
        <title>Genome sequencing and annotation of Brassica cretica.</title>
        <authorList>
            <person name="Studholme D.J."/>
            <person name="Sarris P.F."/>
        </authorList>
    </citation>
    <scope>NUCLEOTIDE SEQUENCE</scope>
    <source>
        <strain evidence="4">PFS-102/07</strain>
        <tissue evidence="4">Leaf</tissue>
    </source>
</reference>
<feature type="region of interest" description="Disordered" evidence="2">
    <location>
        <begin position="212"/>
        <end position="245"/>
    </location>
</feature>
<feature type="region of interest" description="Disordered" evidence="2">
    <location>
        <begin position="383"/>
        <end position="424"/>
    </location>
</feature>
<evidence type="ECO:0000259" key="3">
    <source>
        <dbReference type="PROSITE" id="PS50158"/>
    </source>
</evidence>
<evidence type="ECO:0000256" key="2">
    <source>
        <dbReference type="SAM" id="MobiDB-lite"/>
    </source>
</evidence>
<evidence type="ECO:0000313" key="4">
    <source>
        <dbReference type="EMBL" id="KAF2603798.1"/>
    </source>
</evidence>
<comment type="caution">
    <text evidence="4">The sequence shown here is derived from an EMBL/GenBank/DDBJ whole genome shotgun (WGS) entry which is preliminary data.</text>
</comment>
<sequence length="540" mass="61824">MILLRILRFEWKNCPIRWRRYDVLQSMDQYMEPAPHGDQDVLNNSTEVHPSNRTDQTGRVVYRIDPCSSGMEFRLEPRSDDRTDRTRARLSRPSRHCNDNSRARLSLDREEPEDRHGFSPRGPSGQSCRNPYRYRRASIRWLAFDRGYIKSNSASLDDPFNPSQFQKCHFPSRIISNTQLKGSGGRETLLAEEKPCWLKRNPALGQMFGLHKKSNQASKLQQDKQRNERKRQNMFDDDEKRVRNGDRPFTIAKRSNCDMLDQNELQTYASLEKMLHKAIFAIQQLKKKRNANTSSAPKYHNLKRGNLSSNSNSDLKTNVCFKCHMIGHYANKCQNQKPLVTLENDKVETEPEKKELSVPLPIFDDFTNEPMEGLDKEQICGHQANQEGSSSIQKVDQTQAPHGDQDVLNNSTEVHPSNHTDQTDRAVYRIDPCSSGMEFRLEPRSDDRTDRTIASWVVKNLKTDMDSHPADHLDSPAGVLIVTAVHLSFPEVPFAFSDHIQHPAKVILQFRTYHVTSTTSVGAYDDVKSDVVGSLADSGD</sequence>
<accession>A0A8S9LEB9</accession>
<dbReference type="GO" id="GO:0008270">
    <property type="term" value="F:zinc ion binding"/>
    <property type="evidence" value="ECO:0007669"/>
    <property type="project" value="UniProtKB-KW"/>
</dbReference>
<feature type="compositionally biased region" description="Basic and acidic residues" evidence="2">
    <location>
        <begin position="221"/>
        <end position="245"/>
    </location>
</feature>
<dbReference type="AlphaFoldDB" id="A0A8S9LEB9"/>
<keyword evidence="1" id="KW-0479">Metal-binding</keyword>
<proteinExistence type="predicted"/>
<dbReference type="Gene3D" id="4.10.60.10">
    <property type="entry name" value="Zinc finger, CCHC-type"/>
    <property type="match status" value="1"/>
</dbReference>
<dbReference type="SUPFAM" id="SSF57756">
    <property type="entry name" value="Retrovirus zinc finger-like domains"/>
    <property type="match status" value="1"/>
</dbReference>
<protein>
    <recommendedName>
        <fullName evidence="3">CCHC-type domain-containing protein</fullName>
    </recommendedName>
</protein>
<dbReference type="EMBL" id="QGKY02000094">
    <property type="protein sequence ID" value="KAF2603798.1"/>
    <property type="molecule type" value="Genomic_DNA"/>
</dbReference>
<keyword evidence="1" id="KW-0862">Zinc</keyword>
<gene>
    <name evidence="4" type="ORF">F2Q70_00025637</name>
</gene>
<evidence type="ECO:0000256" key="1">
    <source>
        <dbReference type="PROSITE-ProRule" id="PRU00047"/>
    </source>
</evidence>
<organism evidence="4">
    <name type="scientific">Brassica cretica</name>
    <name type="common">Mustard</name>
    <dbReference type="NCBI Taxonomy" id="69181"/>
    <lineage>
        <taxon>Eukaryota</taxon>
        <taxon>Viridiplantae</taxon>
        <taxon>Streptophyta</taxon>
        <taxon>Embryophyta</taxon>
        <taxon>Tracheophyta</taxon>
        <taxon>Spermatophyta</taxon>
        <taxon>Magnoliopsida</taxon>
        <taxon>eudicotyledons</taxon>
        <taxon>Gunneridae</taxon>
        <taxon>Pentapetalae</taxon>
        <taxon>rosids</taxon>
        <taxon>malvids</taxon>
        <taxon>Brassicales</taxon>
        <taxon>Brassicaceae</taxon>
        <taxon>Brassiceae</taxon>
        <taxon>Brassica</taxon>
    </lineage>
</organism>
<keyword evidence="1" id="KW-0863">Zinc-finger</keyword>
<feature type="region of interest" description="Disordered" evidence="2">
    <location>
        <begin position="290"/>
        <end position="310"/>
    </location>
</feature>
<dbReference type="PROSITE" id="PS50158">
    <property type="entry name" value="ZF_CCHC"/>
    <property type="match status" value="1"/>
</dbReference>
<feature type="region of interest" description="Disordered" evidence="2">
    <location>
        <begin position="73"/>
        <end position="130"/>
    </location>
</feature>
<dbReference type="InterPro" id="IPR036875">
    <property type="entry name" value="Znf_CCHC_sf"/>
</dbReference>
<dbReference type="PANTHER" id="PTHR35046">
    <property type="entry name" value="ZINC KNUCKLE (CCHC-TYPE) FAMILY PROTEIN"/>
    <property type="match status" value="1"/>
</dbReference>
<feature type="compositionally biased region" description="Basic and acidic residues" evidence="2">
    <location>
        <begin position="96"/>
        <end position="117"/>
    </location>
</feature>
<feature type="domain" description="CCHC-type" evidence="3">
    <location>
        <begin position="320"/>
        <end position="335"/>
    </location>
</feature>
<dbReference type="PANTHER" id="PTHR35046:SF22">
    <property type="entry name" value="CCHC-TYPE DOMAIN-CONTAINING PROTEIN"/>
    <property type="match status" value="1"/>
</dbReference>
<name>A0A8S9LEB9_BRACR</name>
<feature type="compositionally biased region" description="Basic and acidic residues" evidence="2">
    <location>
        <begin position="73"/>
        <end position="87"/>
    </location>
</feature>
<dbReference type="GO" id="GO:0003676">
    <property type="term" value="F:nucleic acid binding"/>
    <property type="evidence" value="ECO:0007669"/>
    <property type="project" value="InterPro"/>
</dbReference>